<organism evidence="2 3">
    <name type="scientific">Candidatus Merdibacter merdavium</name>
    <dbReference type="NCBI Taxonomy" id="2838692"/>
    <lineage>
        <taxon>Bacteria</taxon>
        <taxon>Bacillati</taxon>
        <taxon>Bacillota</taxon>
        <taxon>Erysipelotrichia</taxon>
        <taxon>Erysipelotrichales</taxon>
        <taxon>Erysipelotrichaceae</taxon>
        <taxon>Merdibacter</taxon>
    </lineage>
</organism>
<feature type="transmembrane region" description="Helical" evidence="1">
    <location>
        <begin position="17"/>
        <end position="40"/>
    </location>
</feature>
<feature type="transmembrane region" description="Helical" evidence="1">
    <location>
        <begin position="144"/>
        <end position="169"/>
    </location>
</feature>
<evidence type="ECO:0000256" key="1">
    <source>
        <dbReference type="SAM" id="Phobius"/>
    </source>
</evidence>
<feature type="transmembrane region" description="Helical" evidence="1">
    <location>
        <begin position="223"/>
        <end position="245"/>
    </location>
</feature>
<dbReference type="Proteomes" id="UP000823896">
    <property type="component" value="Unassembled WGS sequence"/>
</dbReference>
<name>A0A9D2SVI4_9FIRM</name>
<dbReference type="EMBL" id="DWWM01000010">
    <property type="protein sequence ID" value="HJC35924.1"/>
    <property type="molecule type" value="Genomic_DNA"/>
</dbReference>
<sequence length="250" mass="28582">MWNLFKSDVYRLRHSRFFFVVTLLYTLMTILLVSTEGVIVSNTSFAAFDGRTSTLADYLAFLPKNAIFLFFVFLAYILFLSEEYQSRYVKSIYPFFQHKEKLIFARIMTFAAIWFLYILIGVLWSSFWLCAIAGRAGTLILPDYLLFLLAQLLCAEMIALILSLLIHIIGGKVLPILFMMFYSFGAIFLLMNAAGAFFQIDCSRYLPYYLSGTLPLPAESGPYLQLFGIIAPLTILAFCADLLVLRKKDL</sequence>
<keyword evidence="1" id="KW-1133">Transmembrane helix</keyword>
<keyword evidence="1" id="KW-0472">Membrane</keyword>
<evidence type="ECO:0000313" key="2">
    <source>
        <dbReference type="EMBL" id="HJC35924.1"/>
    </source>
</evidence>
<comment type="caution">
    <text evidence="2">The sequence shown here is derived from an EMBL/GenBank/DDBJ whole genome shotgun (WGS) entry which is preliminary data.</text>
</comment>
<reference evidence="2" key="2">
    <citation type="submission" date="2021-04" db="EMBL/GenBank/DDBJ databases">
        <authorList>
            <person name="Gilroy R."/>
        </authorList>
    </citation>
    <scope>NUCLEOTIDE SEQUENCE</scope>
    <source>
        <strain evidence="2">CHK187-11901</strain>
    </source>
</reference>
<keyword evidence="1" id="KW-0812">Transmembrane</keyword>
<feature type="transmembrane region" description="Helical" evidence="1">
    <location>
        <begin position="102"/>
        <end position="124"/>
    </location>
</feature>
<evidence type="ECO:0000313" key="3">
    <source>
        <dbReference type="Proteomes" id="UP000823896"/>
    </source>
</evidence>
<reference evidence="2" key="1">
    <citation type="journal article" date="2021" name="PeerJ">
        <title>Extensive microbial diversity within the chicken gut microbiome revealed by metagenomics and culture.</title>
        <authorList>
            <person name="Gilroy R."/>
            <person name="Ravi A."/>
            <person name="Getino M."/>
            <person name="Pursley I."/>
            <person name="Horton D.L."/>
            <person name="Alikhan N.F."/>
            <person name="Baker D."/>
            <person name="Gharbi K."/>
            <person name="Hall N."/>
            <person name="Watson M."/>
            <person name="Adriaenssens E.M."/>
            <person name="Foster-Nyarko E."/>
            <person name="Jarju S."/>
            <person name="Secka A."/>
            <person name="Antonio M."/>
            <person name="Oren A."/>
            <person name="Chaudhuri R.R."/>
            <person name="La Ragione R."/>
            <person name="Hildebrand F."/>
            <person name="Pallen M.J."/>
        </authorList>
    </citation>
    <scope>NUCLEOTIDE SEQUENCE</scope>
    <source>
        <strain evidence="2">CHK187-11901</strain>
    </source>
</reference>
<protein>
    <submittedName>
        <fullName evidence="2">Uncharacterized protein</fullName>
    </submittedName>
</protein>
<feature type="transmembrane region" description="Helical" evidence="1">
    <location>
        <begin position="176"/>
        <end position="200"/>
    </location>
</feature>
<accession>A0A9D2SVI4</accession>
<gene>
    <name evidence="2" type="ORF">H9702_02185</name>
</gene>
<feature type="transmembrane region" description="Helical" evidence="1">
    <location>
        <begin position="60"/>
        <end position="81"/>
    </location>
</feature>
<dbReference type="AlphaFoldDB" id="A0A9D2SVI4"/>
<proteinExistence type="predicted"/>